<dbReference type="EMBL" id="MSPR01000001">
    <property type="protein sequence ID" value="ONK31128.1"/>
    <property type="molecule type" value="Genomic_DNA"/>
</dbReference>
<name>A0AB36JQW3_9STRE</name>
<dbReference type="RefSeq" id="WP_076995228.1">
    <property type="nucleotide sequence ID" value="NZ_MSPR01000001.1"/>
</dbReference>
<keyword evidence="1" id="KW-0812">Transmembrane</keyword>
<reference evidence="4 5" key="1">
    <citation type="submission" date="2016-12" db="EMBL/GenBank/DDBJ databases">
        <authorList>
            <person name="Gulvik C.A."/>
        </authorList>
    </citation>
    <scope>NUCLEOTIDE SEQUENCE [LARGE SCALE GENOMIC DNA]</scope>
    <source>
        <strain evidence="3 5">12-5202</strain>
        <strain evidence="2 4">12-5291</strain>
    </source>
</reference>
<keyword evidence="1" id="KW-0472">Membrane</keyword>
<proteinExistence type="predicted"/>
<dbReference type="Proteomes" id="UP000188600">
    <property type="component" value="Unassembled WGS sequence"/>
</dbReference>
<dbReference type="EMBL" id="MSPT01000003">
    <property type="protein sequence ID" value="ONK28881.1"/>
    <property type="molecule type" value="Genomic_DNA"/>
</dbReference>
<gene>
    <name evidence="3" type="ORF">BVE84_01060</name>
    <name evidence="2" type="ORF">BVE86_02015</name>
</gene>
<evidence type="ECO:0000256" key="1">
    <source>
        <dbReference type="SAM" id="Phobius"/>
    </source>
</evidence>
<evidence type="ECO:0000313" key="3">
    <source>
        <dbReference type="EMBL" id="ONK31128.1"/>
    </source>
</evidence>
<keyword evidence="5" id="KW-1185">Reference proteome</keyword>
<sequence>MKEQKYKGFWGPFLAGVLVISLAVGYGFIGYFQTGLASLQSRGLVYKPYSSHGETTITVSLIIPEAIGELENGNQLYLIGDDSGHLLGLEAKKDEPLVKEMIAQGEKLSQTPKPLAVYAYQLGIDTDSEIQDYRSYIVNFFAGSEVAQDVVSNSYVSLAEYQTGRLYAILTMLIIGGFGLFLLYSAVRRFRANTRAYQELYAIYPELTGSIEQALYGADWSNQELKIAIYRNHLFTYQGGFHLVDLAEVERLYHYELRSRAYGLITTSRSSFLSVIKKGSRKLHQLQFKNRGKQTDEMLSPLFEYLIEHFPTIQVGYDK</sequence>
<feature type="transmembrane region" description="Helical" evidence="1">
    <location>
        <begin position="12"/>
        <end position="32"/>
    </location>
</feature>
<feature type="transmembrane region" description="Helical" evidence="1">
    <location>
        <begin position="166"/>
        <end position="187"/>
    </location>
</feature>
<evidence type="ECO:0000313" key="5">
    <source>
        <dbReference type="Proteomes" id="UP000188946"/>
    </source>
</evidence>
<organism evidence="2 4">
    <name type="scientific">Streptococcus azizii</name>
    <dbReference type="NCBI Taxonomy" id="1579424"/>
    <lineage>
        <taxon>Bacteria</taxon>
        <taxon>Bacillati</taxon>
        <taxon>Bacillota</taxon>
        <taxon>Bacilli</taxon>
        <taxon>Lactobacillales</taxon>
        <taxon>Streptococcaceae</taxon>
        <taxon>Streptococcus</taxon>
    </lineage>
</organism>
<keyword evidence="1" id="KW-1133">Transmembrane helix</keyword>
<comment type="caution">
    <text evidence="2">The sequence shown here is derived from an EMBL/GenBank/DDBJ whole genome shotgun (WGS) entry which is preliminary data.</text>
</comment>
<evidence type="ECO:0000313" key="4">
    <source>
        <dbReference type="Proteomes" id="UP000188600"/>
    </source>
</evidence>
<evidence type="ECO:0000313" key="2">
    <source>
        <dbReference type="EMBL" id="ONK28881.1"/>
    </source>
</evidence>
<dbReference type="AlphaFoldDB" id="A0AB36JQW3"/>
<protein>
    <submittedName>
        <fullName evidence="2">Uncharacterized protein</fullName>
    </submittedName>
</protein>
<accession>A0AB36JQW3</accession>
<dbReference type="Proteomes" id="UP000188946">
    <property type="component" value="Unassembled WGS sequence"/>
</dbReference>